<dbReference type="InterPro" id="IPR059050">
    <property type="entry name" value="Rv3660c_N"/>
</dbReference>
<dbReference type="GO" id="GO:0005829">
    <property type="term" value="C:cytosol"/>
    <property type="evidence" value="ECO:0007669"/>
    <property type="project" value="TreeGrafter"/>
</dbReference>
<dbReference type="InterPro" id="IPR050625">
    <property type="entry name" value="ParA/MinD_ATPase"/>
</dbReference>
<dbReference type="InterPro" id="IPR022521">
    <property type="entry name" value="Rv3660c"/>
</dbReference>
<feature type="domain" description="Rv3660c-like CheY-like N-terminal" evidence="1">
    <location>
        <begin position="20"/>
        <end position="128"/>
    </location>
</feature>
<dbReference type="GO" id="GO:0005524">
    <property type="term" value="F:ATP binding"/>
    <property type="evidence" value="ECO:0007669"/>
    <property type="project" value="TreeGrafter"/>
</dbReference>
<dbReference type="NCBIfam" id="TIGR03815">
    <property type="entry name" value="CpaE_hom_Actino"/>
    <property type="match status" value="1"/>
</dbReference>
<dbReference type="Proteomes" id="UP000284824">
    <property type="component" value="Unassembled WGS sequence"/>
</dbReference>
<dbReference type="InterPro" id="IPR017746">
    <property type="entry name" value="Cellulose_synthase_operon_BcsQ"/>
</dbReference>
<dbReference type="SUPFAM" id="SSF52540">
    <property type="entry name" value="P-loop containing nucleoside triphosphate hydrolases"/>
    <property type="match status" value="1"/>
</dbReference>
<sequence length="360" mass="37415">MLSLPSKREADTDMHRPLVITEDHALLDDLVRIAAAAGAQLDVAHVPAHARPYWNLAPLIAVGADQADAVAASSPPARDQVLLVTRDVEDPDTWRKCVAVGAQAVVTLPADERHLVERFADAMEPEPRSGAVICMIGGRGGVGASVLSACLALHASGSGHLRTLLVDADPLGGGMDALLGHEEASGARWGDLVAREGRIGSVALQAALPSFGDLAVLSFHRGEAAAIPAQAMRSVLESGQRGFDLVVVDLPRRLDPAAVEALSRANATLLVAAADVRGILSAVQVLCEARKHTSDLRAILRPGVVDDDLAVASLGIPCAGTLPDQPRLTATLNRGELPKLGPRTVLGGLCASLLRDVLPS</sequence>
<evidence type="ECO:0000313" key="2">
    <source>
        <dbReference type="EMBL" id="RVX46487.1"/>
    </source>
</evidence>
<keyword evidence="3" id="KW-1185">Reference proteome</keyword>
<evidence type="ECO:0000313" key="3">
    <source>
        <dbReference type="Proteomes" id="UP000284824"/>
    </source>
</evidence>
<gene>
    <name evidence="2" type="ORF">EDD27_9376</name>
</gene>
<organism evidence="2 3">
    <name type="scientific">Nonomuraea polychroma</name>
    <dbReference type="NCBI Taxonomy" id="46176"/>
    <lineage>
        <taxon>Bacteria</taxon>
        <taxon>Bacillati</taxon>
        <taxon>Actinomycetota</taxon>
        <taxon>Actinomycetes</taxon>
        <taxon>Streptosporangiales</taxon>
        <taxon>Streptosporangiaceae</taxon>
        <taxon>Nonomuraea</taxon>
    </lineage>
</organism>
<reference evidence="2 3" key="1">
    <citation type="submission" date="2019-01" db="EMBL/GenBank/DDBJ databases">
        <title>Sequencing the genomes of 1000 actinobacteria strains.</title>
        <authorList>
            <person name="Klenk H.-P."/>
        </authorList>
    </citation>
    <scope>NUCLEOTIDE SEQUENCE [LARGE SCALE GENOMIC DNA]</scope>
    <source>
        <strain evidence="2 3">DSM 43925</strain>
    </source>
</reference>
<dbReference type="Pfam" id="PF26563">
    <property type="entry name" value="Rv3660c_N"/>
    <property type="match status" value="1"/>
</dbReference>
<dbReference type="GO" id="GO:0051782">
    <property type="term" value="P:negative regulation of cell division"/>
    <property type="evidence" value="ECO:0007669"/>
    <property type="project" value="TreeGrafter"/>
</dbReference>
<dbReference type="Gene3D" id="3.40.50.300">
    <property type="entry name" value="P-loop containing nucleotide triphosphate hydrolases"/>
    <property type="match status" value="1"/>
</dbReference>
<proteinExistence type="predicted"/>
<evidence type="ECO:0000259" key="1">
    <source>
        <dbReference type="Pfam" id="PF26563"/>
    </source>
</evidence>
<dbReference type="PANTHER" id="PTHR43384:SF11">
    <property type="entry name" value="SEPTUM SITE DETERMINING PROTEIN"/>
    <property type="match status" value="1"/>
</dbReference>
<protein>
    <submittedName>
        <fullName evidence="2">Secretion/DNA translocation related CpaE-like protein</fullName>
    </submittedName>
</protein>
<comment type="caution">
    <text evidence="2">The sequence shown here is derived from an EMBL/GenBank/DDBJ whole genome shotgun (WGS) entry which is preliminary data.</text>
</comment>
<dbReference type="PANTHER" id="PTHR43384">
    <property type="entry name" value="SEPTUM SITE-DETERMINING PROTEIN MIND HOMOLOG, CHLOROPLASTIC-RELATED"/>
    <property type="match status" value="1"/>
</dbReference>
<dbReference type="AlphaFoldDB" id="A0A438ML68"/>
<dbReference type="EMBL" id="SAUN01000001">
    <property type="protein sequence ID" value="RVX46487.1"/>
    <property type="molecule type" value="Genomic_DNA"/>
</dbReference>
<dbReference type="InterPro" id="IPR027417">
    <property type="entry name" value="P-loop_NTPase"/>
</dbReference>
<dbReference type="GO" id="GO:0009898">
    <property type="term" value="C:cytoplasmic side of plasma membrane"/>
    <property type="evidence" value="ECO:0007669"/>
    <property type="project" value="TreeGrafter"/>
</dbReference>
<name>A0A438ML68_9ACTN</name>
<dbReference type="Pfam" id="PF06564">
    <property type="entry name" value="CBP_BcsQ"/>
    <property type="match status" value="1"/>
</dbReference>
<accession>A0A438ML68</accession>
<dbReference type="GO" id="GO:0016887">
    <property type="term" value="F:ATP hydrolysis activity"/>
    <property type="evidence" value="ECO:0007669"/>
    <property type="project" value="TreeGrafter"/>
</dbReference>